<dbReference type="Proteomes" id="UP000075806">
    <property type="component" value="Unassembled WGS sequence"/>
</dbReference>
<keyword evidence="4" id="KW-0050">Antiport</keyword>
<feature type="transmembrane region" description="Helical" evidence="14">
    <location>
        <begin position="522"/>
        <end position="544"/>
    </location>
</feature>
<keyword evidence="9" id="KW-0915">Sodium</keyword>
<feature type="transmembrane region" description="Helical" evidence="14">
    <location>
        <begin position="375"/>
        <end position="399"/>
    </location>
</feature>
<dbReference type="InterPro" id="IPR001516">
    <property type="entry name" value="Proton_antipo_N"/>
</dbReference>
<feature type="transmembrane region" description="Helical" evidence="14">
    <location>
        <begin position="651"/>
        <end position="671"/>
    </location>
</feature>
<feature type="transmembrane region" description="Helical" evidence="14">
    <location>
        <begin position="243"/>
        <end position="261"/>
    </location>
</feature>
<feature type="transmembrane region" description="Helical" evidence="14">
    <location>
        <begin position="594"/>
        <end position="613"/>
    </location>
</feature>
<feature type="transmembrane region" description="Helical" evidence="14">
    <location>
        <begin position="677"/>
        <end position="695"/>
    </location>
</feature>
<dbReference type="GO" id="GO:1902600">
    <property type="term" value="P:proton transmembrane transport"/>
    <property type="evidence" value="ECO:0007669"/>
    <property type="project" value="UniProtKB-KW"/>
</dbReference>
<dbReference type="PANTHER" id="PTHR43373">
    <property type="entry name" value="NA(+)/H(+) ANTIPORTER SUBUNIT"/>
    <property type="match status" value="1"/>
</dbReference>
<keyword evidence="8 14" id="KW-1133">Transmembrane helix</keyword>
<feature type="transmembrane region" description="Helical" evidence="14">
    <location>
        <begin position="6"/>
        <end position="25"/>
    </location>
</feature>
<dbReference type="InterPro" id="IPR001750">
    <property type="entry name" value="ND/Mrp_TM"/>
</dbReference>
<dbReference type="Pfam" id="PF13244">
    <property type="entry name" value="MbhD"/>
    <property type="match status" value="1"/>
</dbReference>
<sequence length="802" mass="89375">MSILHLAILSPFLIAITIPFIRYLMRNVHIGWYVLATPLILFLYFFQFVSEIRTGKSISHQVEWVPSLDLNFSAYLDGLGLLFALLITGMGALVILYSIFYLDKRKEKLHNFYVYLLLFMGAMLGIVTSDHLMILYVFWELTTLASALLIGFWFHREKSTYGARKSLLITVFGGFSMMAGFLLLYIEAQTFSIQALINQSETLMSSPLFIPAMLLVLLGAFTKSAQFPFHIWLPDAMEAPTPVSAYLHSATMVKAGIYLMARLTPLFGLTESWSWLLLSIGLLTLLWGAISAIRQTDLKAILAYSTISQLGLIVVLLGIGSKTFLVTSMESKEIYAAAILTAIIHLINHATFKGSLFMVVGIIDHETGTRSIKKLGGLMALMPVSCTLSIIGLAAMAGIPPFNGFISKEMFFTNLLSIGEMGIHSGLEFMIPFVGWVASVGTFLYCSIIFFRTFTGDFDASQYDKKVHEAPIGMLISPIILAALVLILGIFPNLWMSSIVEPTVLSILPELNLEQIQTKLSLWHGINLELMMSLAVIILGFFLYRKLPFFQNKYSFFKKEREPLHTLFDRSIEGLDVSSKWITNLQMTGSLRDYMVFMLLFIIGVVGYTFYRFNSVSLQLSEASYVPPYVIGILLILIISTLAIPFMKNRITLIIVLGLVGLSISLIFAIFSAQDLALTQLLVETVTIMLLLLTFRYLPAFKPEFRSKRKKGINLLISISVGLGVFLIGASAFSFGNEVDFDPVSDFYIENAYELGGGTNIVNVILVDFRALDTLLEVLVLGIVGLAIITLVRHRLGRGEDV</sequence>
<proteinExistence type="inferred from homology"/>
<evidence type="ECO:0000256" key="2">
    <source>
        <dbReference type="ARBA" id="ARBA00008483"/>
    </source>
</evidence>
<protein>
    <submittedName>
        <fullName evidence="19">Cation:proton antiporter</fullName>
    </submittedName>
</protein>
<keyword evidence="6 13" id="KW-0812">Transmembrane</keyword>
<evidence type="ECO:0000256" key="10">
    <source>
        <dbReference type="ARBA" id="ARBA00023065"/>
    </source>
</evidence>
<evidence type="ECO:0000256" key="9">
    <source>
        <dbReference type="ARBA" id="ARBA00023053"/>
    </source>
</evidence>
<keyword evidence="11 14" id="KW-0472">Membrane</keyword>
<evidence type="ECO:0000256" key="8">
    <source>
        <dbReference type="ARBA" id="ARBA00022989"/>
    </source>
</evidence>
<evidence type="ECO:0000256" key="11">
    <source>
        <dbReference type="ARBA" id="ARBA00023136"/>
    </source>
</evidence>
<feature type="transmembrane region" description="Helical" evidence="14">
    <location>
        <begin position="79"/>
        <end position="100"/>
    </location>
</feature>
<dbReference type="STRING" id="519424.AZF04_01715"/>
<organism evidence="19 20">
    <name type="scientific">Alkalihalobacillus trypoxylicola</name>
    <dbReference type="NCBI Taxonomy" id="519424"/>
    <lineage>
        <taxon>Bacteria</taxon>
        <taxon>Bacillati</taxon>
        <taxon>Bacillota</taxon>
        <taxon>Bacilli</taxon>
        <taxon>Bacillales</taxon>
        <taxon>Bacillaceae</taxon>
        <taxon>Alkalihalobacillus</taxon>
    </lineage>
</organism>
<evidence type="ECO:0000313" key="20">
    <source>
        <dbReference type="Proteomes" id="UP000075806"/>
    </source>
</evidence>
<dbReference type="Pfam" id="PF00361">
    <property type="entry name" value="Proton_antipo_M"/>
    <property type="match status" value="1"/>
</dbReference>
<gene>
    <name evidence="19" type="ORF">AZF04_01715</name>
</gene>
<feature type="transmembrane region" description="Helical" evidence="14">
    <location>
        <begin position="112"/>
        <end position="128"/>
    </location>
</feature>
<dbReference type="InterPro" id="IPR025383">
    <property type="entry name" value="MrpA_C/MbhD"/>
</dbReference>
<dbReference type="Pfam" id="PF00662">
    <property type="entry name" value="Proton_antipo_N"/>
    <property type="match status" value="1"/>
</dbReference>
<feature type="domain" description="MrpA C-terminal/MbhE" evidence="18">
    <location>
        <begin position="713"/>
        <end position="794"/>
    </location>
</feature>
<feature type="domain" description="NADH-Ubiquinone oxidoreductase (complex I) chain 5 N-terminal" evidence="16">
    <location>
        <begin position="66"/>
        <end position="113"/>
    </location>
</feature>
<evidence type="ECO:0000259" key="18">
    <source>
        <dbReference type="Pfam" id="PF20501"/>
    </source>
</evidence>
<dbReference type="InterPro" id="IPR046806">
    <property type="entry name" value="MrpA_C/MbhE"/>
</dbReference>
<feature type="transmembrane region" description="Helical" evidence="14">
    <location>
        <begin position="334"/>
        <end position="363"/>
    </location>
</feature>
<evidence type="ECO:0000256" key="1">
    <source>
        <dbReference type="ARBA" id="ARBA00004651"/>
    </source>
</evidence>
<evidence type="ECO:0000256" key="12">
    <source>
        <dbReference type="ARBA" id="ARBA00023201"/>
    </source>
</evidence>
<evidence type="ECO:0000259" key="15">
    <source>
        <dbReference type="Pfam" id="PF00361"/>
    </source>
</evidence>
<comment type="similarity">
    <text evidence="2">Belongs to the CPA3 antiporters (TC 2.A.63) subunit A family.</text>
</comment>
<evidence type="ECO:0000256" key="3">
    <source>
        <dbReference type="ARBA" id="ARBA00022448"/>
    </source>
</evidence>
<feature type="transmembrane region" description="Helical" evidence="14">
    <location>
        <begin position="625"/>
        <end position="644"/>
    </location>
</feature>
<dbReference type="NCBIfam" id="TIGR00940">
    <property type="entry name" value="2a6301s01"/>
    <property type="match status" value="1"/>
</dbReference>
<evidence type="ECO:0000256" key="5">
    <source>
        <dbReference type="ARBA" id="ARBA00022475"/>
    </source>
</evidence>
<feature type="transmembrane region" description="Helical" evidence="14">
    <location>
        <begin position="472"/>
        <end position="495"/>
    </location>
</feature>
<evidence type="ECO:0000259" key="16">
    <source>
        <dbReference type="Pfam" id="PF00662"/>
    </source>
</evidence>
<keyword evidence="20" id="KW-1185">Reference proteome</keyword>
<evidence type="ECO:0000313" key="19">
    <source>
        <dbReference type="EMBL" id="KYG35077.1"/>
    </source>
</evidence>
<feature type="transmembrane region" description="Helical" evidence="14">
    <location>
        <begin position="32"/>
        <end position="49"/>
    </location>
</feature>
<feature type="transmembrane region" description="Helical" evidence="14">
    <location>
        <begin position="300"/>
        <end position="319"/>
    </location>
</feature>
<dbReference type="PANTHER" id="PTHR43373:SF1">
    <property type="entry name" value="NA(+)_H(+) ANTIPORTER SUBUNIT A"/>
    <property type="match status" value="1"/>
</dbReference>
<evidence type="ECO:0000256" key="6">
    <source>
        <dbReference type="ARBA" id="ARBA00022692"/>
    </source>
</evidence>
<comment type="subcellular location">
    <subcellularLocation>
        <location evidence="1">Cell membrane</location>
        <topology evidence="1">Multi-pass membrane protein</topology>
    </subcellularLocation>
    <subcellularLocation>
        <location evidence="13">Membrane</location>
        <topology evidence="13">Multi-pass membrane protein</topology>
    </subcellularLocation>
</comment>
<evidence type="ECO:0000256" key="4">
    <source>
        <dbReference type="ARBA" id="ARBA00022449"/>
    </source>
</evidence>
<dbReference type="GO" id="GO:0015297">
    <property type="term" value="F:antiporter activity"/>
    <property type="evidence" value="ECO:0007669"/>
    <property type="project" value="UniProtKB-KW"/>
</dbReference>
<dbReference type="InterPro" id="IPR005663">
    <property type="entry name" value="MrpA/MnhA1/PhaAB"/>
</dbReference>
<keyword evidence="5" id="KW-1003">Cell membrane</keyword>
<keyword evidence="3" id="KW-0813">Transport</keyword>
<feature type="transmembrane region" description="Helical" evidence="14">
    <location>
        <begin position="429"/>
        <end position="451"/>
    </location>
</feature>
<evidence type="ECO:0000259" key="17">
    <source>
        <dbReference type="Pfam" id="PF13244"/>
    </source>
</evidence>
<keyword evidence="7" id="KW-0375">Hydrogen ion transport</keyword>
<keyword evidence="10" id="KW-0406">Ion transport</keyword>
<reference evidence="19" key="1">
    <citation type="submission" date="2016-02" db="EMBL/GenBank/DDBJ databases">
        <title>Genome sequence of Bacillus trypoxylicola KCTC 13244(T).</title>
        <authorList>
            <person name="Jeong H."/>
            <person name="Park S.-H."/>
            <person name="Choi S.-K."/>
        </authorList>
    </citation>
    <scope>NUCLEOTIDE SEQUENCE [LARGE SCALE GENOMIC DNA]</scope>
    <source>
        <strain evidence="19">KCTC 13244</strain>
    </source>
</reference>
<name>A0A161QB21_9BACI</name>
<accession>A0A161QB21</accession>
<feature type="transmembrane region" description="Helical" evidence="14">
    <location>
        <begin position="134"/>
        <end position="154"/>
    </location>
</feature>
<dbReference type="OrthoDB" id="9807568at2"/>
<feature type="transmembrane region" description="Helical" evidence="14">
    <location>
        <begin position="206"/>
        <end position="222"/>
    </location>
</feature>
<feature type="domain" description="NADH:quinone oxidoreductase/Mrp antiporter transmembrane" evidence="15">
    <location>
        <begin position="129"/>
        <end position="419"/>
    </location>
</feature>
<dbReference type="PRINTS" id="PR01434">
    <property type="entry name" value="NADHDHGNASE5"/>
</dbReference>
<dbReference type="GO" id="GO:0005886">
    <property type="term" value="C:plasma membrane"/>
    <property type="evidence" value="ECO:0007669"/>
    <property type="project" value="UniProtKB-SubCell"/>
</dbReference>
<feature type="transmembrane region" description="Helical" evidence="14">
    <location>
        <begin position="715"/>
        <end position="735"/>
    </location>
</feature>
<evidence type="ECO:0000256" key="7">
    <source>
        <dbReference type="ARBA" id="ARBA00022781"/>
    </source>
</evidence>
<keyword evidence="12" id="KW-0739">Sodium transport</keyword>
<feature type="domain" description="MrpA C-terminal/MbhD" evidence="17">
    <location>
        <begin position="635"/>
        <end position="699"/>
    </location>
</feature>
<feature type="transmembrane region" description="Helical" evidence="14">
    <location>
        <begin position="273"/>
        <end position="293"/>
    </location>
</feature>
<dbReference type="InterPro" id="IPR050616">
    <property type="entry name" value="CPA3_Na-H_Antiporter_A"/>
</dbReference>
<dbReference type="RefSeq" id="WP_061947301.1">
    <property type="nucleotide sequence ID" value="NZ_LTAO01000001.1"/>
</dbReference>
<dbReference type="EMBL" id="LTAO01000001">
    <property type="protein sequence ID" value="KYG35077.1"/>
    <property type="molecule type" value="Genomic_DNA"/>
</dbReference>
<evidence type="ECO:0000256" key="14">
    <source>
        <dbReference type="SAM" id="Phobius"/>
    </source>
</evidence>
<dbReference type="GO" id="GO:0006814">
    <property type="term" value="P:sodium ion transport"/>
    <property type="evidence" value="ECO:0007669"/>
    <property type="project" value="UniProtKB-KW"/>
</dbReference>
<dbReference type="AlphaFoldDB" id="A0A161QB21"/>
<feature type="transmembrane region" description="Helical" evidence="14">
    <location>
        <begin position="166"/>
        <end position="186"/>
    </location>
</feature>
<dbReference type="Pfam" id="PF20501">
    <property type="entry name" value="MbhE"/>
    <property type="match status" value="1"/>
</dbReference>
<feature type="transmembrane region" description="Helical" evidence="14">
    <location>
        <begin position="774"/>
        <end position="792"/>
    </location>
</feature>
<comment type="caution">
    <text evidence="19">The sequence shown here is derived from an EMBL/GenBank/DDBJ whole genome shotgun (WGS) entry which is preliminary data.</text>
</comment>
<dbReference type="NCBIfam" id="NF009285">
    <property type="entry name" value="PRK12645.1"/>
    <property type="match status" value="1"/>
</dbReference>
<evidence type="ECO:0000256" key="13">
    <source>
        <dbReference type="RuleBase" id="RU000320"/>
    </source>
</evidence>